<accession>A0A7X2ILM4</accession>
<sequence>MRSTVLSLAVSMLSASAAQAVELGPVYPVTSYLAGTQGFVACSRAANGDTLSVWNDYNRTRYLKRLDARGAIIGGVENVILPADTVAIAANKVGSYFVLHTKKASGSENIDLYGSVYTRNGALIAGPVRVNDSLQTGVAGKVTAASDGSFTVAWTGWSNLQPFRVYARRMSGTGTPITNEKLMASNTSYAMVTGVDTDPNGIVVVAYSARDSAGRTDTYTMRYSSPAGWFSGPTRVNTYLGPNQIGGTLSMNSLGNYVVTWSTYGQNGAGYSTHAQFFAADGSRQNGTMQISSALSANDTNPNVVLFDNNSYAVAWNENIGQANTFKLRQVGGPFSGFVGAETAVSQPLPVNNQWAMCGDTSGNISVKWHDYRATPTSHSDVYAHDYVADSVPPVTPLANNQQVTSLSDQTGGWKYYKVEVPANTTNMLITLASQTQPASGNADLYLRFGGMPSSTMWDTRTTAVGNSEGLSINTPPAGTFYIGVFGQAAYAGVTMTVSYR</sequence>
<comment type="caution">
    <text evidence="3">The sequence shown here is derived from an EMBL/GenBank/DDBJ whole genome shotgun (WGS) entry which is preliminary data.</text>
</comment>
<reference evidence="3 4" key="1">
    <citation type="submission" date="2019-11" db="EMBL/GenBank/DDBJ databases">
        <title>Novel species isolated from a subtropical stream in China.</title>
        <authorList>
            <person name="Lu H."/>
        </authorList>
    </citation>
    <scope>NUCLEOTIDE SEQUENCE [LARGE SCALE GENOMIC DNA]</scope>
    <source>
        <strain evidence="3 4">FT92W</strain>
    </source>
</reference>
<dbReference type="EMBL" id="WKJJ01000004">
    <property type="protein sequence ID" value="MRV71738.1"/>
    <property type="molecule type" value="Genomic_DNA"/>
</dbReference>
<organism evidence="3 4">
    <name type="scientific">Pseudoduganella rivuli</name>
    <dbReference type="NCBI Taxonomy" id="2666085"/>
    <lineage>
        <taxon>Bacteria</taxon>
        <taxon>Pseudomonadati</taxon>
        <taxon>Pseudomonadota</taxon>
        <taxon>Betaproteobacteria</taxon>
        <taxon>Burkholderiales</taxon>
        <taxon>Oxalobacteraceae</taxon>
        <taxon>Telluria group</taxon>
        <taxon>Pseudoduganella</taxon>
    </lineage>
</organism>
<feature type="domain" description="Peptidase C-terminal archaeal/bacterial" evidence="2">
    <location>
        <begin position="416"/>
        <end position="487"/>
    </location>
</feature>
<evidence type="ECO:0000256" key="1">
    <source>
        <dbReference type="SAM" id="SignalP"/>
    </source>
</evidence>
<gene>
    <name evidence="3" type="ORF">GJ700_08355</name>
</gene>
<evidence type="ECO:0000313" key="4">
    <source>
        <dbReference type="Proteomes" id="UP000446768"/>
    </source>
</evidence>
<dbReference type="RefSeq" id="WP_154372521.1">
    <property type="nucleotide sequence ID" value="NZ_WKJJ01000004.1"/>
</dbReference>
<keyword evidence="4" id="KW-1185">Reference proteome</keyword>
<feature type="signal peptide" evidence="1">
    <location>
        <begin position="1"/>
        <end position="20"/>
    </location>
</feature>
<dbReference type="AlphaFoldDB" id="A0A7X2ILM4"/>
<protein>
    <recommendedName>
        <fullName evidence="2">Peptidase C-terminal archaeal/bacterial domain-containing protein</fullName>
    </recommendedName>
</protein>
<dbReference type="Pfam" id="PF04151">
    <property type="entry name" value="PPC"/>
    <property type="match status" value="1"/>
</dbReference>
<dbReference type="Gene3D" id="2.60.120.380">
    <property type="match status" value="1"/>
</dbReference>
<dbReference type="InterPro" id="IPR007280">
    <property type="entry name" value="Peptidase_C_arc/bac"/>
</dbReference>
<proteinExistence type="predicted"/>
<dbReference type="Proteomes" id="UP000446768">
    <property type="component" value="Unassembled WGS sequence"/>
</dbReference>
<evidence type="ECO:0000259" key="2">
    <source>
        <dbReference type="Pfam" id="PF04151"/>
    </source>
</evidence>
<feature type="chain" id="PRO_5031298607" description="Peptidase C-terminal archaeal/bacterial domain-containing protein" evidence="1">
    <location>
        <begin position="21"/>
        <end position="501"/>
    </location>
</feature>
<evidence type="ECO:0000313" key="3">
    <source>
        <dbReference type="EMBL" id="MRV71738.1"/>
    </source>
</evidence>
<keyword evidence="1" id="KW-0732">Signal</keyword>
<name>A0A7X2ILM4_9BURK</name>